<sequence length="233" mass="24652">MADLVRFKTATLTAFGYQRNGVWGEETASQKVEHLGLMFGALAASPSGAVHGFGVPLENLSFSLLVFPIVWDWYIQWRERRRGTTPTGAVRPSPLQPSDRGRGGGGRGVAKQHHRPCSAQCLLPGERSVIDAFASAIDALFADPNIGEDALWKAGGVSGGAAVRVIRKSPDRVAEFGDSRAVLPTVGIDISRSQAATIAEGDLILIGAETYRIIGEPMGDALGLVSACEAVQV</sequence>
<proteinExistence type="predicted"/>
<dbReference type="InterPro" id="IPR008018">
    <property type="entry name" value="Phage_tail_attach_FII"/>
</dbReference>
<dbReference type="Proteomes" id="UP001224682">
    <property type="component" value="Unassembled WGS sequence"/>
</dbReference>
<evidence type="ECO:0000313" key="3">
    <source>
        <dbReference type="Proteomes" id="UP001224682"/>
    </source>
</evidence>
<protein>
    <submittedName>
        <fullName evidence="2">Uncharacterized protein</fullName>
    </submittedName>
</protein>
<comment type="caution">
    <text evidence="2">The sequence shown here is derived from an EMBL/GenBank/DDBJ whole genome shotgun (WGS) entry which is preliminary data.</text>
</comment>
<dbReference type="Pfam" id="PF05354">
    <property type="entry name" value="Phage_attach"/>
    <property type="match status" value="1"/>
</dbReference>
<name>A0ABU0BGU0_9HYPH</name>
<organism evidence="2 3">
    <name type="scientific">Ancylobacter polymorphus</name>
    <dbReference type="NCBI Taxonomy" id="223390"/>
    <lineage>
        <taxon>Bacteria</taxon>
        <taxon>Pseudomonadati</taxon>
        <taxon>Pseudomonadota</taxon>
        <taxon>Alphaproteobacteria</taxon>
        <taxon>Hyphomicrobiales</taxon>
        <taxon>Xanthobacteraceae</taxon>
        <taxon>Ancylobacter</taxon>
    </lineage>
</organism>
<dbReference type="RefSeq" id="WP_307021749.1">
    <property type="nucleotide sequence ID" value="NZ_JBHUCS010000008.1"/>
</dbReference>
<feature type="region of interest" description="Disordered" evidence="1">
    <location>
        <begin position="84"/>
        <end position="112"/>
    </location>
</feature>
<dbReference type="EMBL" id="JAUSUI010000008">
    <property type="protein sequence ID" value="MDQ0304493.1"/>
    <property type="molecule type" value="Genomic_DNA"/>
</dbReference>
<accession>A0ABU0BGU0</accession>
<keyword evidence="3" id="KW-1185">Reference proteome</keyword>
<evidence type="ECO:0000313" key="2">
    <source>
        <dbReference type="EMBL" id="MDQ0304493.1"/>
    </source>
</evidence>
<gene>
    <name evidence="2" type="ORF">J2S75_003538</name>
</gene>
<evidence type="ECO:0000256" key="1">
    <source>
        <dbReference type="SAM" id="MobiDB-lite"/>
    </source>
</evidence>
<reference evidence="2 3" key="1">
    <citation type="submission" date="2023-07" db="EMBL/GenBank/DDBJ databases">
        <title>Genomic Encyclopedia of Type Strains, Phase IV (KMG-IV): sequencing the most valuable type-strain genomes for metagenomic binning, comparative biology and taxonomic classification.</title>
        <authorList>
            <person name="Goeker M."/>
        </authorList>
    </citation>
    <scope>NUCLEOTIDE SEQUENCE [LARGE SCALE GENOMIC DNA]</scope>
    <source>
        <strain evidence="2 3">DSM 2457</strain>
    </source>
</reference>